<sequence>MKLSSELKSKRTILDEFLPIALTKTHLQIKVGLISFGERALLHAGAVNGEPQYES</sequence>
<gene>
    <name evidence="1" type="ORF">K1T71_005343</name>
</gene>
<reference evidence="1 2" key="1">
    <citation type="journal article" date="2021" name="Front. Genet.">
        <title>Chromosome-Level Genome Assembly Reveals Significant Gene Expansion in the Toll and IMD Signaling Pathways of Dendrolimus kikuchii.</title>
        <authorList>
            <person name="Zhou J."/>
            <person name="Wu P."/>
            <person name="Xiong Z."/>
            <person name="Liu N."/>
            <person name="Zhao N."/>
            <person name="Ji M."/>
            <person name="Qiu Y."/>
            <person name="Yang B."/>
        </authorList>
    </citation>
    <scope>NUCLEOTIDE SEQUENCE [LARGE SCALE GENOMIC DNA]</scope>
    <source>
        <strain evidence="1">Ann1</strain>
    </source>
</reference>
<protein>
    <submittedName>
        <fullName evidence="1">Uncharacterized protein</fullName>
    </submittedName>
</protein>
<dbReference type="EMBL" id="CM034394">
    <property type="protein sequence ID" value="KAJ0179631.1"/>
    <property type="molecule type" value="Genomic_DNA"/>
</dbReference>
<accession>A0ACC1D738</accession>
<dbReference type="Proteomes" id="UP000824533">
    <property type="component" value="Linkage Group LG08"/>
</dbReference>
<evidence type="ECO:0000313" key="1">
    <source>
        <dbReference type="EMBL" id="KAJ0179631.1"/>
    </source>
</evidence>
<organism evidence="1 2">
    <name type="scientific">Dendrolimus kikuchii</name>
    <dbReference type="NCBI Taxonomy" id="765133"/>
    <lineage>
        <taxon>Eukaryota</taxon>
        <taxon>Metazoa</taxon>
        <taxon>Ecdysozoa</taxon>
        <taxon>Arthropoda</taxon>
        <taxon>Hexapoda</taxon>
        <taxon>Insecta</taxon>
        <taxon>Pterygota</taxon>
        <taxon>Neoptera</taxon>
        <taxon>Endopterygota</taxon>
        <taxon>Lepidoptera</taxon>
        <taxon>Glossata</taxon>
        <taxon>Ditrysia</taxon>
        <taxon>Bombycoidea</taxon>
        <taxon>Lasiocampidae</taxon>
        <taxon>Dendrolimus</taxon>
    </lineage>
</organism>
<comment type="caution">
    <text evidence="1">The sequence shown here is derived from an EMBL/GenBank/DDBJ whole genome shotgun (WGS) entry which is preliminary data.</text>
</comment>
<evidence type="ECO:0000313" key="2">
    <source>
        <dbReference type="Proteomes" id="UP000824533"/>
    </source>
</evidence>
<keyword evidence="2" id="KW-1185">Reference proteome</keyword>
<proteinExistence type="predicted"/>
<name>A0ACC1D738_9NEOP</name>